<protein>
    <submittedName>
        <fullName evidence="6">Isoprenylcysteine carboxyl methyltransferase</fullName>
    </submittedName>
</protein>
<comment type="subcellular location">
    <subcellularLocation>
        <location evidence="1">Membrane</location>
        <topology evidence="1">Multi-pass membrane protein</topology>
    </subcellularLocation>
</comment>
<feature type="transmembrane region" description="Helical" evidence="5">
    <location>
        <begin position="94"/>
        <end position="115"/>
    </location>
</feature>
<dbReference type="InterPro" id="IPR007269">
    <property type="entry name" value="ICMT_MeTrfase"/>
</dbReference>
<evidence type="ECO:0000256" key="1">
    <source>
        <dbReference type="ARBA" id="ARBA00004141"/>
    </source>
</evidence>
<organism evidence="6 7">
    <name type="scientific">Anaeromyxobacter dehalogenans (strain ATCC BAA-258 / DSM 21875 / 2CP-1)</name>
    <dbReference type="NCBI Taxonomy" id="455488"/>
    <lineage>
        <taxon>Bacteria</taxon>
        <taxon>Pseudomonadati</taxon>
        <taxon>Myxococcota</taxon>
        <taxon>Myxococcia</taxon>
        <taxon>Myxococcales</taxon>
        <taxon>Cystobacterineae</taxon>
        <taxon>Anaeromyxobacteraceae</taxon>
        <taxon>Anaeromyxobacter</taxon>
    </lineage>
</organism>
<keyword evidence="2 5" id="KW-0812">Transmembrane</keyword>
<dbReference type="PANTHER" id="PTHR43847:SF1">
    <property type="entry name" value="BLL3993 PROTEIN"/>
    <property type="match status" value="1"/>
</dbReference>
<keyword evidence="6" id="KW-0489">Methyltransferase</keyword>
<keyword evidence="7" id="KW-1185">Reference proteome</keyword>
<dbReference type="GO" id="GO:0004671">
    <property type="term" value="F:protein C-terminal S-isoprenylcysteine carboxyl O-methyltransferase activity"/>
    <property type="evidence" value="ECO:0007669"/>
    <property type="project" value="InterPro"/>
</dbReference>
<evidence type="ECO:0000313" key="7">
    <source>
        <dbReference type="Proteomes" id="UP000007089"/>
    </source>
</evidence>
<dbReference type="RefSeq" id="WP_012634080.1">
    <property type="nucleotide sequence ID" value="NC_011891.1"/>
</dbReference>
<feature type="transmembrane region" description="Helical" evidence="5">
    <location>
        <begin position="70"/>
        <end position="88"/>
    </location>
</feature>
<dbReference type="InterPro" id="IPR052527">
    <property type="entry name" value="Metal_cation-efflux_comp"/>
</dbReference>
<keyword evidence="6" id="KW-0808">Transferase</keyword>
<keyword evidence="3 5" id="KW-1133">Transmembrane helix</keyword>
<accession>B8JFH3</accession>
<dbReference type="Proteomes" id="UP000007089">
    <property type="component" value="Chromosome"/>
</dbReference>
<feature type="transmembrane region" description="Helical" evidence="5">
    <location>
        <begin position="40"/>
        <end position="58"/>
    </location>
</feature>
<evidence type="ECO:0000256" key="5">
    <source>
        <dbReference type="SAM" id="Phobius"/>
    </source>
</evidence>
<evidence type="ECO:0000313" key="6">
    <source>
        <dbReference type="EMBL" id="ACL66350.1"/>
    </source>
</evidence>
<evidence type="ECO:0000256" key="3">
    <source>
        <dbReference type="ARBA" id="ARBA00022989"/>
    </source>
</evidence>
<dbReference type="AlphaFoldDB" id="B8JFH3"/>
<dbReference type="KEGG" id="acp:A2cp1_3015"/>
<keyword evidence="4 5" id="KW-0472">Membrane</keyword>
<name>B8JFH3_ANAD2</name>
<dbReference type="EMBL" id="CP001359">
    <property type="protein sequence ID" value="ACL66350.1"/>
    <property type="molecule type" value="Genomic_DNA"/>
</dbReference>
<feature type="transmembrane region" description="Helical" evidence="5">
    <location>
        <begin position="7"/>
        <end position="28"/>
    </location>
</feature>
<dbReference type="GO" id="GO:0032259">
    <property type="term" value="P:methylation"/>
    <property type="evidence" value="ECO:0007669"/>
    <property type="project" value="UniProtKB-KW"/>
</dbReference>
<sequence>MRQAVSIPGLLEAGANLGLTTLYATFAFLHTRAFLAAPRVSLLAIVAFEAAWAAMFLARRSALAVSRDPVSWAAMLAGTFGPLLFRPVPGAHDVPLAQAVQLSAMAFAFYGLASLNRSIGLLPANRGIRSAGAYRVVRHPLYAAYAIANAGYVVSNWSVVNAAVWVVAVAAQLVRIRQEEILLLRDPDYQAYARSTRWRLLPFVY</sequence>
<gene>
    <name evidence="6" type="ordered locus">A2cp1_3015</name>
</gene>
<reference evidence="6" key="1">
    <citation type="submission" date="2009-01" db="EMBL/GenBank/DDBJ databases">
        <title>Complete sequence of Anaeromyxobacter dehalogenans 2CP-1.</title>
        <authorList>
            <consortium name="US DOE Joint Genome Institute"/>
            <person name="Lucas S."/>
            <person name="Copeland A."/>
            <person name="Lapidus A."/>
            <person name="Glavina del Rio T."/>
            <person name="Dalin E."/>
            <person name="Tice H."/>
            <person name="Bruce D."/>
            <person name="Goodwin L."/>
            <person name="Pitluck S."/>
            <person name="Saunders E."/>
            <person name="Brettin T."/>
            <person name="Detter J.C."/>
            <person name="Han C."/>
            <person name="Larimer F."/>
            <person name="Land M."/>
            <person name="Hauser L."/>
            <person name="Kyrpides N."/>
            <person name="Ovchinnikova G."/>
            <person name="Beliaev A.S."/>
            <person name="Richardson P."/>
        </authorList>
    </citation>
    <scope>NUCLEOTIDE SEQUENCE</scope>
    <source>
        <strain evidence="6">2CP-1</strain>
    </source>
</reference>
<feature type="transmembrane region" description="Helical" evidence="5">
    <location>
        <begin position="159"/>
        <end position="176"/>
    </location>
</feature>
<dbReference type="Gene3D" id="1.20.120.1630">
    <property type="match status" value="1"/>
</dbReference>
<evidence type="ECO:0000256" key="2">
    <source>
        <dbReference type="ARBA" id="ARBA00022692"/>
    </source>
</evidence>
<dbReference type="PANTHER" id="PTHR43847">
    <property type="entry name" value="BLL3993 PROTEIN"/>
    <property type="match status" value="1"/>
</dbReference>
<dbReference type="GO" id="GO:0016020">
    <property type="term" value="C:membrane"/>
    <property type="evidence" value="ECO:0007669"/>
    <property type="project" value="UniProtKB-SubCell"/>
</dbReference>
<dbReference type="Pfam" id="PF04140">
    <property type="entry name" value="ICMT"/>
    <property type="match status" value="1"/>
</dbReference>
<evidence type="ECO:0000256" key="4">
    <source>
        <dbReference type="ARBA" id="ARBA00023136"/>
    </source>
</evidence>
<proteinExistence type="predicted"/>
<dbReference type="HOGENOM" id="CLU_106302_0_0_7"/>